<organism evidence="22 23">
    <name type="scientific">Phenylobacterium kunshanense</name>
    <dbReference type="NCBI Taxonomy" id="1445034"/>
    <lineage>
        <taxon>Bacteria</taxon>
        <taxon>Pseudomonadati</taxon>
        <taxon>Pseudomonadota</taxon>
        <taxon>Alphaproteobacteria</taxon>
        <taxon>Caulobacterales</taxon>
        <taxon>Caulobacteraceae</taxon>
        <taxon>Phenylobacterium</taxon>
    </lineage>
</organism>
<comment type="cofactor">
    <cofactor evidence="3">
        <name>Zn(2+)</name>
        <dbReference type="ChEBI" id="CHEBI:29105"/>
    </cofactor>
</comment>
<dbReference type="GO" id="GO:0009423">
    <property type="term" value="P:chorismate biosynthetic process"/>
    <property type="evidence" value="ECO:0007669"/>
    <property type="project" value="UniProtKB-UniRule"/>
</dbReference>
<comment type="function">
    <text evidence="4 19">Catalyzes the conversion of 3-deoxy-D-arabino-heptulosonate 7-phosphate (DAHP) to dehydroquinate (DHQ).</text>
</comment>
<comment type="caution">
    <text evidence="22">The sequence shown here is derived from an EMBL/GenBank/DDBJ whole genome shotgun (WGS) entry which is preliminary data.</text>
</comment>
<dbReference type="GO" id="GO:0003856">
    <property type="term" value="F:3-dehydroquinate synthase activity"/>
    <property type="evidence" value="ECO:0007669"/>
    <property type="project" value="UniProtKB-UniRule"/>
</dbReference>
<feature type="binding site" evidence="19">
    <location>
        <begin position="107"/>
        <end position="111"/>
    </location>
    <ligand>
        <name>NAD(+)</name>
        <dbReference type="ChEBI" id="CHEBI:57540"/>
    </ligand>
</feature>
<comment type="similarity">
    <text evidence="7 19">Belongs to the sugar phosphate cyclases superfamily. Dehydroquinate synthase family.</text>
</comment>
<dbReference type="CDD" id="cd08195">
    <property type="entry name" value="DHQS"/>
    <property type="match status" value="1"/>
</dbReference>
<feature type="binding site" evidence="19">
    <location>
        <position position="153"/>
    </location>
    <ligand>
        <name>NAD(+)</name>
        <dbReference type="ChEBI" id="CHEBI:57540"/>
    </ligand>
</feature>
<evidence type="ECO:0000256" key="17">
    <source>
        <dbReference type="ARBA" id="ARBA00023239"/>
    </source>
</evidence>
<dbReference type="EC" id="4.2.3.4" evidence="8 19"/>
<dbReference type="GO" id="GO:0008652">
    <property type="term" value="P:amino acid biosynthetic process"/>
    <property type="evidence" value="ECO:0007669"/>
    <property type="project" value="UniProtKB-KW"/>
</dbReference>
<evidence type="ECO:0000256" key="4">
    <source>
        <dbReference type="ARBA" id="ARBA00003485"/>
    </source>
</evidence>
<dbReference type="GO" id="GO:0000166">
    <property type="term" value="F:nucleotide binding"/>
    <property type="evidence" value="ECO:0007669"/>
    <property type="project" value="UniProtKB-KW"/>
</dbReference>
<keyword evidence="16 19" id="KW-0057">Aromatic amino acid biosynthesis</keyword>
<keyword evidence="14 19" id="KW-0862">Zinc</keyword>
<evidence type="ECO:0000256" key="6">
    <source>
        <dbReference type="ARBA" id="ARBA00004661"/>
    </source>
</evidence>
<evidence type="ECO:0000256" key="10">
    <source>
        <dbReference type="ARBA" id="ARBA00022490"/>
    </source>
</evidence>
<protein>
    <recommendedName>
        <fullName evidence="9 19">3-dehydroquinate synthase</fullName>
        <shortName evidence="19">DHQS</shortName>
        <ecNumber evidence="8 19">4.2.3.4</ecNumber>
    </recommendedName>
</protein>
<dbReference type="HAMAP" id="MF_00110">
    <property type="entry name" value="DHQ_synthase"/>
    <property type="match status" value="1"/>
</dbReference>
<feature type="domain" description="3-dehydroquinate synthase N-terminal" evidence="20">
    <location>
        <begin position="69"/>
        <end position="181"/>
    </location>
</feature>
<evidence type="ECO:0000259" key="20">
    <source>
        <dbReference type="Pfam" id="PF01761"/>
    </source>
</evidence>
<accession>A0A328BHX7</accession>
<feature type="binding site" evidence="19">
    <location>
        <position position="249"/>
    </location>
    <ligand>
        <name>Zn(2+)</name>
        <dbReference type="ChEBI" id="CHEBI:29105"/>
    </ligand>
</feature>
<name>A0A328BHX7_9CAUL</name>
<dbReference type="InterPro" id="IPR030960">
    <property type="entry name" value="DHQS/DOIS_N"/>
</dbReference>
<evidence type="ECO:0000256" key="12">
    <source>
        <dbReference type="ARBA" id="ARBA00022723"/>
    </source>
</evidence>
<dbReference type="PANTHER" id="PTHR43622:SF7">
    <property type="entry name" value="3-DEHYDROQUINATE SYNTHASE, CHLOROPLASTIC"/>
    <property type="match status" value="1"/>
</dbReference>
<feature type="binding site" evidence="19">
    <location>
        <position position="186"/>
    </location>
    <ligand>
        <name>Zn(2+)</name>
        <dbReference type="ChEBI" id="CHEBI:29105"/>
    </ligand>
</feature>
<keyword evidence="13 19" id="KW-0547">Nucleotide-binding</keyword>
<evidence type="ECO:0000256" key="8">
    <source>
        <dbReference type="ARBA" id="ARBA00013031"/>
    </source>
</evidence>
<comment type="catalytic activity">
    <reaction evidence="1 19">
        <text>7-phospho-2-dehydro-3-deoxy-D-arabino-heptonate = 3-dehydroquinate + phosphate</text>
        <dbReference type="Rhea" id="RHEA:21968"/>
        <dbReference type="ChEBI" id="CHEBI:32364"/>
        <dbReference type="ChEBI" id="CHEBI:43474"/>
        <dbReference type="ChEBI" id="CHEBI:58394"/>
        <dbReference type="EC" id="4.2.3.4"/>
    </reaction>
</comment>
<sequence>MSRTIPVGLGSRAYDVVVGDGLLDTAGRFIAPFLKRGRTAVVSDETVWALHGERLTAALASAGVTALPVIVPPGEQTKSFEGLADVSDRLLALELDRGDLVTAFGGGVVGDLAGFAAAIYKRGIDFVQIPTTLLAQVDSSVGGKTAIDTPRGKNLVGAFHQPRLVLADLGVLATLPDREMRAGYAEVIKYGLLGDLRFFEWLEANAAAVLAREPEALAQAVARSVEMKAEIVAEDEREQGRRALLNLGHTFGHALEAETGYGSALLHGEAVGAGMALALRFSARQGLVSGQDAERGVRAVAAGGLPTRLDEVPGHPFDAARLVAHMAQDKKAEAGRLTFILMRALGDAFTAKDVDAAAVRDFLIEEGARG</sequence>
<dbReference type="Proteomes" id="UP000249524">
    <property type="component" value="Unassembled WGS sequence"/>
</dbReference>
<evidence type="ECO:0000256" key="7">
    <source>
        <dbReference type="ARBA" id="ARBA00005412"/>
    </source>
</evidence>
<reference evidence="22 23" key="1">
    <citation type="submission" date="2018-05" db="EMBL/GenBank/DDBJ databases">
        <authorList>
            <person name="Lanie J.A."/>
            <person name="Ng W.-L."/>
            <person name="Kazmierczak K.M."/>
            <person name="Andrzejewski T.M."/>
            <person name="Davidsen T.M."/>
            <person name="Wayne K.J."/>
            <person name="Tettelin H."/>
            <person name="Glass J.I."/>
            <person name="Rusch D."/>
            <person name="Podicherti R."/>
            <person name="Tsui H.-C.T."/>
            <person name="Winkler M.E."/>
        </authorList>
    </citation>
    <scope>NUCLEOTIDE SEQUENCE [LARGE SCALE GENOMIC DNA]</scope>
    <source>
        <strain evidence="22 23">BUT-10</strain>
    </source>
</reference>
<dbReference type="GO" id="GO:0009073">
    <property type="term" value="P:aromatic amino acid family biosynthetic process"/>
    <property type="evidence" value="ECO:0007669"/>
    <property type="project" value="UniProtKB-KW"/>
</dbReference>
<comment type="cofactor">
    <cofactor evidence="2 19">
        <name>NAD(+)</name>
        <dbReference type="ChEBI" id="CHEBI:57540"/>
    </cofactor>
</comment>
<gene>
    <name evidence="19" type="primary">aroB</name>
    <name evidence="22" type="ORF">DJ019_11165</name>
</gene>
<evidence type="ECO:0000256" key="18">
    <source>
        <dbReference type="ARBA" id="ARBA00023285"/>
    </source>
</evidence>
<dbReference type="InterPro" id="IPR056179">
    <property type="entry name" value="DHQS_C"/>
</dbReference>
<evidence type="ECO:0000256" key="19">
    <source>
        <dbReference type="HAMAP-Rule" id="MF_00110"/>
    </source>
</evidence>
<comment type="subcellular location">
    <subcellularLocation>
        <location evidence="5 19">Cytoplasm</location>
    </subcellularLocation>
</comment>
<keyword evidence="23" id="KW-1185">Reference proteome</keyword>
<dbReference type="AlphaFoldDB" id="A0A328BHX7"/>
<dbReference type="InterPro" id="IPR016037">
    <property type="entry name" value="DHQ_synth_AroB"/>
</dbReference>
<comment type="caution">
    <text evidence="19">Lacks conserved residue(s) required for the propagation of feature annotation.</text>
</comment>
<dbReference type="Gene3D" id="3.40.50.1970">
    <property type="match status" value="1"/>
</dbReference>
<dbReference type="EMBL" id="QFYS01000004">
    <property type="protein sequence ID" value="RAK65514.1"/>
    <property type="molecule type" value="Genomic_DNA"/>
</dbReference>
<proteinExistence type="inferred from homology"/>
<feature type="binding site" evidence="19">
    <location>
        <position position="267"/>
    </location>
    <ligand>
        <name>Zn(2+)</name>
        <dbReference type="ChEBI" id="CHEBI:29105"/>
    </ligand>
</feature>
<evidence type="ECO:0000256" key="14">
    <source>
        <dbReference type="ARBA" id="ARBA00022833"/>
    </source>
</evidence>
<keyword evidence="17 19" id="KW-0456">Lyase</keyword>
<evidence type="ECO:0000313" key="22">
    <source>
        <dbReference type="EMBL" id="RAK65514.1"/>
    </source>
</evidence>
<dbReference type="UniPathway" id="UPA00053">
    <property type="reaction ID" value="UER00085"/>
</dbReference>
<evidence type="ECO:0000256" key="5">
    <source>
        <dbReference type="ARBA" id="ARBA00004496"/>
    </source>
</evidence>
<dbReference type="OrthoDB" id="9806583at2"/>
<dbReference type="NCBIfam" id="TIGR01357">
    <property type="entry name" value="aroB"/>
    <property type="match status" value="1"/>
</dbReference>
<evidence type="ECO:0000256" key="1">
    <source>
        <dbReference type="ARBA" id="ARBA00001393"/>
    </source>
</evidence>
<evidence type="ECO:0000259" key="21">
    <source>
        <dbReference type="Pfam" id="PF24621"/>
    </source>
</evidence>
<evidence type="ECO:0000256" key="11">
    <source>
        <dbReference type="ARBA" id="ARBA00022605"/>
    </source>
</evidence>
<dbReference type="Gene3D" id="1.20.1090.10">
    <property type="entry name" value="Dehydroquinate synthase-like - alpha domain"/>
    <property type="match status" value="1"/>
</dbReference>
<evidence type="ECO:0000256" key="16">
    <source>
        <dbReference type="ARBA" id="ARBA00023141"/>
    </source>
</evidence>
<feature type="domain" description="3-dehydroquinate synthase C-terminal" evidence="21">
    <location>
        <begin position="183"/>
        <end position="332"/>
    </location>
</feature>
<dbReference type="FunFam" id="3.40.50.1970:FF:000007">
    <property type="entry name" value="Pentafunctional AROM polypeptide"/>
    <property type="match status" value="1"/>
</dbReference>
<feature type="binding site" evidence="19">
    <location>
        <begin position="131"/>
        <end position="132"/>
    </location>
    <ligand>
        <name>NAD(+)</name>
        <dbReference type="ChEBI" id="CHEBI:57540"/>
    </ligand>
</feature>
<keyword evidence="18 19" id="KW-0170">Cobalt</keyword>
<comment type="pathway">
    <text evidence="6 19">Metabolic intermediate biosynthesis; chorismate biosynthesis; chorismate from D-erythrose 4-phosphate and phosphoenolpyruvate: step 2/7.</text>
</comment>
<evidence type="ECO:0000256" key="13">
    <source>
        <dbReference type="ARBA" id="ARBA00022741"/>
    </source>
</evidence>
<evidence type="ECO:0000256" key="15">
    <source>
        <dbReference type="ARBA" id="ARBA00023027"/>
    </source>
</evidence>
<dbReference type="PIRSF" id="PIRSF001455">
    <property type="entry name" value="DHQ_synth"/>
    <property type="match status" value="1"/>
</dbReference>
<keyword evidence="15 19" id="KW-0520">NAD</keyword>
<dbReference type="Pfam" id="PF24621">
    <property type="entry name" value="DHQS_C"/>
    <property type="match status" value="1"/>
</dbReference>
<evidence type="ECO:0000256" key="2">
    <source>
        <dbReference type="ARBA" id="ARBA00001911"/>
    </source>
</evidence>
<evidence type="ECO:0000256" key="3">
    <source>
        <dbReference type="ARBA" id="ARBA00001947"/>
    </source>
</evidence>
<dbReference type="InterPro" id="IPR050071">
    <property type="entry name" value="Dehydroquinate_synthase"/>
</dbReference>
<keyword evidence="10 19" id="KW-0963">Cytoplasm</keyword>
<evidence type="ECO:0000313" key="23">
    <source>
        <dbReference type="Proteomes" id="UP000249524"/>
    </source>
</evidence>
<dbReference type="Pfam" id="PF01761">
    <property type="entry name" value="DHQ_synthase"/>
    <property type="match status" value="1"/>
</dbReference>
<feature type="binding site" evidence="19">
    <location>
        <position position="144"/>
    </location>
    <ligand>
        <name>NAD(+)</name>
        <dbReference type="ChEBI" id="CHEBI:57540"/>
    </ligand>
</feature>
<keyword evidence="11 19" id="KW-0028">Amino-acid biosynthesis</keyword>
<dbReference type="GO" id="GO:0046872">
    <property type="term" value="F:metal ion binding"/>
    <property type="evidence" value="ECO:0007669"/>
    <property type="project" value="UniProtKB-KW"/>
</dbReference>
<comment type="cofactor">
    <cofactor evidence="19">
        <name>Co(2+)</name>
        <dbReference type="ChEBI" id="CHEBI:48828"/>
    </cofactor>
    <cofactor evidence="19">
        <name>Zn(2+)</name>
        <dbReference type="ChEBI" id="CHEBI:29105"/>
    </cofactor>
    <text evidence="19">Binds 1 divalent metal cation per subunit. Can use either Co(2+) or Zn(2+).</text>
</comment>
<dbReference type="PANTHER" id="PTHR43622">
    <property type="entry name" value="3-DEHYDROQUINATE SYNTHASE"/>
    <property type="match status" value="1"/>
</dbReference>
<dbReference type="SUPFAM" id="SSF56796">
    <property type="entry name" value="Dehydroquinate synthase-like"/>
    <property type="match status" value="1"/>
</dbReference>
<dbReference type="GO" id="GO:0005737">
    <property type="term" value="C:cytoplasm"/>
    <property type="evidence" value="ECO:0007669"/>
    <property type="project" value="UniProtKB-SubCell"/>
</dbReference>
<dbReference type="RefSeq" id="WP_111276110.1">
    <property type="nucleotide sequence ID" value="NZ_QFYS01000004.1"/>
</dbReference>
<dbReference type="InterPro" id="IPR030963">
    <property type="entry name" value="DHQ_synth_fam"/>
</dbReference>
<evidence type="ECO:0000256" key="9">
    <source>
        <dbReference type="ARBA" id="ARBA00017684"/>
    </source>
</evidence>
<keyword evidence="12 19" id="KW-0479">Metal-binding</keyword>